<proteinExistence type="inferred from homology"/>
<dbReference type="Proteomes" id="UP000242877">
    <property type="component" value="Unassembled WGS sequence"/>
</dbReference>
<dbReference type="PROSITE" id="PS00036">
    <property type="entry name" value="BZIP_BASIC"/>
    <property type="match status" value="1"/>
</dbReference>
<evidence type="ECO:0000256" key="5">
    <source>
        <dbReference type="SAM" id="MobiDB-lite"/>
    </source>
</evidence>
<dbReference type="PROSITE" id="PS50217">
    <property type="entry name" value="BZIP"/>
    <property type="match status" value="1"/>
</dbReference>
<dbReference type="Pfam" id="PF00170">
    <property type="entry name" value="bZIP_1"/>
    <property type="match status" value="1"/>
</dbReference>
<dbReference type="OrthoDB" id="4206618at2759"/>
<dbReference type="Pfam" id="PF08601">
    <property type="entry name" value="PAP1"/>
    <property type="match status" value="1"/>
</dbReference>
<evidence type="ECO:0000313" key="8">
    <source>
        <dbReference type="Proteomes" id="UP000242877"/>
    </source>
</evidence>
<feature type="compositionally biased region" description="Low complexity" evidence="5">
    <location>
        <begin position="404"/>
        <end position="421"/>
    </location>
</feature>
<comment type="similarity">
    <text evidence="4">Belongs to the bZIP family. YAP subfamily.</text>
</comment>
<dbReference type="GO" id="GO:0005737">
    <property type="term" value="C:cytoplasm"/>
    <property type="evidence" value="ECO:0007669"/>
    <property type="project" value="UniProtKB-SubCell"/>
</dbReference>
<feature type="domain" description="BZIP" evidence="6">
    <location>
        <begin position="183"/>
        <end position="246"/>
    </location>
</feature>
<dbReference type="InterPro" id="IPR013910">
    <property type="entry name" value="TF_PAP1"/>
</dbReference>
<feature type="compositionally biased region" description="Basic and acidic residues" evidence="5">
    <location>
        <begin position="50"/>
        <end position="59"/>
    </location>
</feature>
<dbReference type="SMART" id="SM00338">
    <property type="entry name" value="BRLZ"/>
    <property type="match status" value="1"/>
</dbReference>
<feature type="region of interest" description="Disordered" evidence="5">
    <location>
        <begin position="32"/>
        <end position="59"/>
    </location>
</feature>
<dbReference type="GO" id="GO:0090575">
    <property type="term" value="C:RNA polymerase II transcription regulator complex"/>
    <property type="evidence" value="ECO:0007669"/>
    <property type="project" value="TreeGrafter"/>
</dbReference>
<keyword evidence="8" id="KW-1185">Reference proteome</keyword>
<comment type="subcellular location">
    <subcellularLocation>
        <location evidence="2">Cytoplasm</location>
    </subcellularLocation>
    <subcellularLocation>
        <location evidence="1">Nucleus</location>
    </subcellularLocation>
</comment>
<dbReference type="GO" id="GO:0001228">
    <property type="term" value="F:DNA-binding transcription activator activity, RNA polymerase II-specific"/>
    <property type="evidence" value="ECO:0007669"/>
    <property type="project" value="TreeGrafter"/>
</dbReference>
<name>A0A167W1M9_9EURO</name>
<feature type="compositionally biased region" description="Low complexity" evidence="5">
    <location>
        <begin position="367"/>
        <end position="386"/>
    </location>
</feature>
<feature type="compositionally biased region" description="Polar residues" evidence="5">
    <location>
        <begin position="460"/>
        <end position="471"/>
    </location>
</feature>
<protein>
    <submittedName>
        <fullName evidence="7">BZIP transcription factor AP-1/Yap1</fullName>
    </submittedName>
</protein>
<evidence type="ECO:0000256" key="2">
    <source>
        <dbReference type="ARBA" id="ARBA00004496"/>
    </source>
</evidence>
<reference evidence="7 8" key="1">
    <citation type="journal article" date="2016" name="Genome Biol. Evol.">
        <title>Divergent and convergent evolution of fungal pathogenicity.</title>
        <authorList>
            <person name="Shang Y."/>
            <person name="Xiao G."/>
            <person name="Zheng P."/>
            <person name="Cen K."/>
            <person name="Zhan S."/>
            <person name="Wang C."/>
        </authorList>
    </citation>
    <scope>NUCLEOTIDE SEQUENCE [LARGE SCALE GENOMIC DNA]</scope>
    <source>
        <strain evidence="7 8">ARSEF 7405</strain>
    </source>
</reference>
<feature type="compositionally biased region" description="Polar residues" evidence="5">
    <location>
        <begin position="32"/>
        <end position="48"/>
    </location>
</feature>
<dbReference type="Gene3D" id="1.20.5.170">
    <property type="match status" value="1"/>
</dbReference>
<evidence type="ECO:0000259" key="6">
    <source>
        <dbReference type="PROSITE" id="PS50217"/>
    </source>
</evidence>
<keyword evidence="3" id="KW-0539">Nucleus</keyword>
<evidence type="ECO:0000256" key="4">
    <source>
        <dbReference type="ARBA" id="ARBA00038132"/>
    </source>
</evidence>
<dbReference type="FunFam" id="1.20.5.170:FF:000067">
    <property type="entry name" value="BZIP transcription factor"/>
    <property type="match status" value="1"/>
</dbReference>
<dbReference type="VEuPathDB" id="FungiDB:AAP_05120"/>
<feature type="compositionally biased region" description="Basic and acidic residues" evidence="5">
    <location>
        <begin position="148"/>
        <end position="173"/>
    </location>
</feature>
<dbReference type="InterPro" id="IPR046347">
    <property type="entry name" value="bZIP_sf"/>
</dbReference>
<dbReference type="InterPro" id="IPR050936">
    <property type="entry name" value="AP-1-like"/>
</dbReference>
<feature type="compositionally biased region" description="Polar residues" evidence="5">
    <location>
        <begin position="290"/>
        <end position="335"/>
    </location>
</feature>
<dbReference type="SUPFAM" id="SSF57959">
    <property type="entry name" value="Leucine zipper domain"/>
    <property type="match status" value="1"/>
</dbReference>
<feature type="compositionally biased region" description="Polar residues" evidence="5">
    <location>
        <begin position="387"/>
        <end position="397"/>
    </location>
</feature>
<evidence type="ECO:0000313" key="7">
    <source>
        <dbReference type="EMBL" id="KZZ88299.1"/>
    </source>
</evidence>
<feature type="region of interest" description="Disordered" evidence="5">
    <location>
        <begin position="121"/>
        <end position="207"/>
    </location>
</feature>
<dbReference type="PANTHER" id="PTHR40621:SF6">
    <property type="entry name" value="AP-1-LIKE TRANSCRIPTION FACTOR YAP1-RELATED"/>
    <property type="match status" value="1"/>
</dbReference>
<feature type="region of interest" description="Disordered" evidence="5">
    <location>
        <begin position="290"/>
        <end position="472"/>
    </location>
</feature>
<dbReference type="GO" id="GO:0000976">
    <property type="term" value="F:transcription cis-regulatory region binding"/>
    <property type="evidence" value="ECO:0007669"/>
    <property type="project" value="InterPro"/>
</dbReference>
<dbReference type="InterPro" id="IPR004827">
    <property type="entry name" value="bZIP"/>
</dbReference>
<sequence>MSDDDIYQRLVHLSPDERQLLLTALSTSGFESQHSMSNNQAAQGSNIHGPQHDTSKDAATHDSKLPATYLDHGLDATGFDSNLLFDQNGQLMDGSLLGAFPDGGYDYANFDNSAYLGEMPSPGVHASGDDDVAQRASVSDSPSDEPEGGEKRKSSNDDGKDSDGKKRRGDGTAKKPGRKPLTTEPTSKRKAQNRAAQRAFRERKEKHLKDLETKVEILEKASKDSHQENSLLRAQVARLQIELQEYRKRLSWVNDDTVGRTSFGGIPRDLHSSTNSSDFFFGVGSMPQAGLNSAGSSVAPSSTHQATKTSSQYRQSSWNASPATAAPYTSQNGILSYTMPHPSAPSSRSAQHDKASSTSTGVEPLNTQKTVPSTPSTTTTTGSVKSAGQSKLGSPTSCCELVHSNSNTSSPGSSLSATLDSPLFEQNQVRSSQNGGPSTAAQHDPSQQHHKAKTHESGAPITQNKSFSDNMLNGARQADGAEFALQQYTDQASAVPDFDWYVQQNHGAFDPALFSDYREPQDAYLSHDLDSFLTETPFGILGNDSLHDMSKSAQQTAPDVDEDEKALEAACKTTATDEYQKNVQVLLDKVNEFKRCKELELQVAPACMKALEQMEGYLTLSDVWTRVTQAKKFKEGEINVEELCSEFQSKACCSDAGLLMNAHEVDKIMTRYE</sequence>
<dbReference type="SUPFAM" id="SSF111430">
    <property type="entry name" value="YAP1 redox domain"/>
    <property type="match status" value="1"/>
</dbReference>
<evidence type="ECO:0000256" key="1">
    <source>
        <dbReference type="ARBA" id="ARBA00004123"/>
    </source>
</evidence>
<accession>A0A167W1M9</accession>
<dbReference type="CDD" id="cd14688">
    <property type="entry name" value="bZIP_YAP"/>
    <property type="match status" value="1"/>
</dbReference>
<dbReference type="Gene3D" id="1.10.238.100">
    <property type="entry name" value="YAP1 redox domain. Chain B"/>
    <property type="match status" value="1"/>
</dbReference>
<comment type="caution">
    <text evidence="7">The sequence shown here is derived from an EMBL/GenBank/DDBJ whole genome shotgun (WGS) entry which is preliminary data.</text>
</comment>
<dbReference type="InterPro" id="IPR023167">
    <property type="entry name" value="Yap1_redox_dom_sf"/>
</dbReference>
<dbReference type="PANTHER" id="PTHR40621">
    <property type="entry name" value="TRANSCRIPTION FACTOR KAPC-RELATED"/>
    <property type="match status" value="1"/>
</dbReference>
<dbReference type="GO" id="GO:0034599">
    <property type="term" value="P:cellular response to oxidative stress"/>
    <property type="evidence" value="ECO:0007669"/>
    <property type="project" value="UniProtKB-ARBA"/>
</dbReference>
<dbReference type="EMBL" id="AZGZ01000027">
    <property type="protein sequence ID" value="KZZ88299.1"/>
    <property type="molecule type" value="Genomic_DNA"/>
</dbReference>
<gene>
    <name evidence="7" type="ORF">AAP_05120</name>
</gene>
<organism evidence="7 8">
    <name type="scientific">Ascosphaera apis ARSEF 7405</name>
    <dbReference type="NCBI Taxonomy" id="392613"/>
    <lineage>
        <taxon>Eukaryota</taxon>
        <taxon>Fungi</taxon>
        <taxon>Dikarya</taxon>
        <taxon>Ascomycota</taxon>
        <taxon>Pezizomycotina</taxon>
        <taxon>Eurotiomycetes</taxon>
        <taxon>Eurotiomycetidae</taxon>
        <taxon>Onygenales</taxon>
        <taxon>Ascosphaeraceae</taxon>
        <taxon>Ascosphaera</taxon>
    </lineage>
</organism>
<evidence type="ECO:0000256" key="3">
    <source>
        <dbReference type="ARBA" id="ARBA00023242"/>
    </source>
</evidence>
<feature type="compositionally biased region" description="Polar residues" evidence="5">
    <location>
        <begin position="424"/>
        <end position="445"/>
    </location>
</feature>
<dbReference type="AlphaFoldDB" id="A0A167W1M9"/>